<protein>
    <recommendedName>
        <fullName evidence="4">serine-type D-Ala-D-Ala carboxypeptidase</fullName>
        <ecNumber evidence="4">3.4.16.4</ecNumber>
    </recommendedName>
</protein>
<name>A0ABW5C880_9BACI</name>
<dbReference type="SMART" id="SM00936">
    <property type="entry name" value="PBP5_C"/>
    <property type="match status" value="1"/>
</dbReference>
<dbReference type="InterPro" id="IPR037167">
    <property type="entry name" value="Peptidase_S11_C_sf"/>
</dbReference>
<keyword evidence="8 15" id="KW-0378">Hydrolase</keyword>
<evidence type="ECO:0000256" key="11">
    <source>
        <dbReference type="ARBA" id="ARBA00023316"/>
    </source>
</evidence>
<evidence type="ECO:0000256" key="1">
    <source>
        <dbReference type="ARBA" id="ARBA00003217"/>
    </source>
</evidence>
<dbReference type="GO" id="GO:0004180">
    <property type="term" value="F:carboxypeptidase activity"/>
    <property type="evidence" value="ECO:0007669"/>
    <property type="project" value="UniProtKB-KW"/>
</dbReference>
<dbReference type="SUPFAM" id="SSF69189">
    <property type="entry name" value="Penicillin-binding protein associated domain"/>
    <property type="match status" value="1"/>
</dbReference>
<evidence type="ECO:0000256" key="9">
    <source>
        <dbReference type="ARBA" id="ARBA00022960"/>
    </source>
</evidence>
<reference evidence="16" key="1">
    <citation type="journal article" date="2019" name="Int. J. Syst. Evol. Microbiol.">
        <title>The Global Catalogue of Microorganisms (GCM) 10K type strain sequencing project: providing services to taxonomists for standard genome sequencing and annotation.</title>
        <authorList>
            <consortium name="The Broad Institute Genomics Platform"/>
            <consortium name="The Broad Institute Genome Sequencing Center for Infectious Disease"/>
            <person name="Wu L."/>
            <person name="Ma J."/>
        </authorList>
    </citation>
    <scope>NUCLEOTIDE SEQUENCE [LARGE SCALE GENOMIC DNA]</scope>
    <source>
        <strain evidence="16">CGMCC 1.15474</strain>
    </source>
</reference>
<keyword evidence="10" id="KW-0573">Peptidoglycan synthesis</keyword>
<evidence type="ECO:0000313" key="15">
    <source>
        <dbReference type="EMBL" id="MFD2217155.1"/>
    </source>
</evidence>
<dbReference type="RefSeq" id="WP_247338989.1">
    <property type="nucleotide sequence ID" value="NZ_CP095550.1"/>
</dbReference>
<dbReference type="Gene3D" id="3.40.710.10">
    <property type="entry name" value="DD-peptidase/beta-lactamase superfamily"/>
    <property type="match status" value="1"/>
</dbReference>
<dbReference type="PANTHER" id="PTHR21581:SF11">
    <property type="entry name" value="D-ALANYL-D-ALANINE CARBOXYPEPTIDASE DACA"/>
    <property type="match status" value="1"/>
</dbReference>
<evidence type="ECO:0000256" key="8">
    <source>
        <dbReference type="ARBA" id="ARBA00022801"/>
    </source>
</evidence>
<dbReference type="InterPro" id="IPR018044">
    <property type="entry name" value="Peptidase_S11"/>
</dbReference>
<dbReference type="InterPro" id="IPR001967">
    <property type="entry name" value="Peptidase_S11_N"/>
</dbReference>
<gene>
    <name evidence="15" type="ORF">ACFSKK_26400</name>
</gene>
<keyword evidence="11" id="KW-0961">Cell wall biogenesis/degradation</keyword>
<dbReference type="InterPro" id="IPR015956">
    <property type="entry name" value="Peniciliin-bd_prot_C_sf"/>
</dbReference>
<dbReference type="SUPFAM" id="SSF56601">
    <property type="entry name" value="beta-lactamase/transpeptidase-like"/>
    <property type="match status" value="1"/>
</dbReference>
<evidence type="ECO:0000256" key="5">
    <source>
        <dbReference type="ARBA" id="ARBA00022645"/>
    </source>
</evidence>
<accession>A0ABW5C880</accession>
<dbReference type="Gene3D" id="2.60.410.10">
    <property type="entry name" value="D-Ala-D-Ala carboxypeptidase, C-terminal domain"/>
    <property type="match status" value="1"/>
</dbReference>
<comment type="caution">
    <text evidence="15">The sequence shown here is derived from an EMBL/GenBank/DDBJ whole genome shotgun (WGS) entry which is preliminary data.</text>
</comment>
<comment type="function">
    <text evidence="1">Removes C-terminal D-alanyl residues from sugar-peptide cell wall precursors.</text>
</comment>
<keyword evidence="9" id="KW-0133">Cell shape</keyword>
<comment type="similarity">
    <text evidence="3 13">Belongs to the peptidase S11 family.</text>
</comment>
<dbReference type="Pfam" id="PF07943">
    <property type="entry name" value="PBP5_C"/>
    <property type="match status" value="1"/>
</dbReference>
<proteinExistence type="inferred from homology"/>
<organism evidence="15 16">
    <name type="scientific">Metabacillus endolithicus</name>
    <dbReference type="NCBI Taxonomy" id="1535204"/>
    <lineage>
        <taxon>Bacteria</taxon>
        <taxon>Bacillati</taxon>
        <taxon>Bacillota</taxon>
        <taxon>Bacilli</taxon>
        <taxon>Bacillales</taxon>
        <taxon>Bacillaceae</taxon>
        <taxon>Metabacillus</taxon>
    </lineage>
</organism>
<dbReference type="EC" id="3.4.16.4" evidence="4"/>
<evidence type="ECO:0000256" key="12">
    <source>
        <dbReference type="ARBA" id="ARBA00034000"/>
    </source>
</evidence>
<keyword evidence="7" id="KW-0732">Signal</keyword>
<dbReference type="Proteomes" id="UP001597318">
    <property type="component" value="Unassembled WGS sequence"/>
</dbReference>
<evidence type="ECO:0000256" key="6">
    <source>
        <dbReference type="ARBA" id="ARBA00022670"/>
    </source>
</evidence>
<dbReference type="Pfam" id="PF00768">
    <property type="entry name" value="Peptidase_S11"/>
    <property type="match status" value="1"/>
</dbReference>
<evidence type="ECO:0000256" key="4">
    <source>
        <dbReference type="ARBA" id="ARBA00012448"/>
    </source>
</evidence>
<dbReference type="PANTHER" id="PTHR21581">
    <property type="entry name" value="D-ALANYL-D-ALANINE CARBOXYPEPTIDASE"/>
    <property type="match status" value="1"/>
</dbReference>
<comment type="catalytic activity">
    <reaction evidence="12">
        <text>Preferential cleavage: (Ac)2-L-Lys-D-Ala-|-D-Ala. Also transpeptidation of peptidyl-alanyl moieties that are N-acyl substituents of D-alanine.</text>
        <dbReference type="EC" id="3.4.16.4"/>
    </reaction>
</comment>
<keyword evidence="6" id="KW-0645">Protease</keyword>
<dbReference type="PRINTS" id="PR00725">
    <property type="entry name" value="DADACBPTASE1"/>
</dbReference>
<evidence type="ECO:0000256" key="2">
    <source>
        <dbReference type="ARBA" id="ARBA00004752"/>
    </source>
</evidence>
<evidence type="ECO:0000313" key="16">
    <source>
        <dbReference type="Proteomes" id="UP001597318"/>
    </source>
</evidence>
<evidence type="ECO:0000256" key="10">
    <source>
        <dbReference type="ARBA" id="ARBA00022984"/>
    </source>
</evidence>
<keyword evidence="16" id="KW-1185">Reference proteome</keyword>
<evidence type="ECO:0000256" key="3">
    <source>
        <dbReference type="ARBA" id="ARBA00007164"/>
    </source>
</evidence>
<keyword evidence="5 15" id="KW-0121">Carboxypeptidase</keyword>
<comment type="pathway">
    <text evidence="2">Cell wall biogenesis; peptidoglycan biosynthesis.</text>
</comment>
<evidence type="ECO:0000259" key="14">
    <source>
        <dbReference type="SMART" id="SM00936"/>
    </source>
</evidence>
<dbReference type="InterPro" id="IPR012907">
    <property type="entry name" value="Peptidase_S11_C"/>
</dbReference>
<feature type="domain" description="Peptidase S11 D-Ala-D-Ala carboxypeptidase A C-terminal" evidence="14">
    <location>
        <begin position="312"/>
        <end position="422"/>
    </location>
</feature>
<evidence type="ECO:0000256" key="7">
    <source>
        <dbReference type="ARBA" id="ARBA00022729"/>
    </source>
</evidence>
<dbReference type="EMBL" id="JBHUIK010000015">
    <property type="protein sequence ID" value="MFD2217155.1"/>
    <property type="molecule type" value="Genomic_DNA"/>
</dbReference>
<dbReference type="InterPro" id="IPR012338">
    <property type="entry name" value="Beta-lactam/transpept-like"/>
</dbReference>
<evidence type="ECO:0000256" key="13">
    <source>
        <dbReference type="RuleBase" id="RU004016"/>
    </source>
</evidence>
<sequence length="452" mass="49449">MNNVRIKQLIAIVVAFAFVITSFYPYSNAQAAEPISINASSAIIIEESTGTILYGKNIDEMLPVASMAKVMTEYLVLEAIKDGKIKWDQTYTPTEYVYKISQNRNLSNVPLRLDGSYNVEELYEAMAIYSANGAAIGLAELIAGSETAFVKMMNDKAKELGLTNYEFVNATGLENKDLLGKHPEGTSADAESKVSARDMALLSQRLIQDFPDILKTASIAKKTFREGTDDATEMPNWNWMLPGLVYGYEGVDGLKTGSTSSAGSCFTATAEKNGMRVITVVMNAKAEDGGGDVKNPRFFATEKMLNYAFDHFTVKEVFPAGYQIKKESTIPVVKGKEDNVSVETKKAVTLVVKNGEEESYKASYKIDSSQLTKEGELTAPVKEGQKVGTMTVNYAGEGEALSYIQKDKLPQVDLVTKEAVEKANWFVLSMRGIGGFFGGLWGTVTDTVKGWF</sequence>